<feature type="transmembrane region" description="Helical" evidence="9">
    <location>
        <begin position="291"/>
        <end position="315"/>
    </location>
</feature>
<dbReference type="PIRSF" id="PIRSF005508">
    <property type="entry name" value="Acr3"/>
    <property type="match status" value="1"/>
</dbReference>
<protein>
    <submittedName>
        <fullName evidence="10">Arsenic transporter</fullName>
    </submittedName>
</protein>
<dbReference type="Gene3D" id="1.20.1530.20">
    <property type="match status" value="1"/>
</dbReference>
<dbReference type="RefSeq" id="WP_067632532.1">
    <property type="nucleotide sequence ID" value="NZ_CP013213.1"/>
</dbReference>
<dbReference type="GO" id="GO:0005886">
    <property type="term" value="C:plasma membrane"/>
    <property type="evidence" value="ECO:0007669"/>
    <property type="project" value="UniProtKB-SubCell"/>
</dbReference>
<feature type="transmembrane region" description="Helical" evidence="9">
    <location>
        <begin position="233"/>
        <end position="254"/>
    </location>
</feature>
<dbReference type="NCBIfam" id="TIGR00832">
    <property type="entry name" value="acr3"/>
    <property type="match status" value="1"/>
</dbReference>
<feature type="transmembrane region" description="Helical" evidence="9">
    <location>
        <begin position="124"/>
        <end position="145"/>
    </location>
</feature>
<sequence length="352" mass="38957">MNNSNGDSDNRNIGFFEKYLTVWVLLCMVTGVLIGKFFPIVAQEIEKIQIYNTSVPIVILTWIMIFPMMLKVDFKSILAVKENYKGILISSFTSWAIKPFLMFGLASFFFLFVFQAFIPSDLGYQYIAGAVLLGAAPCTAMVFVWSHLTKGDPAHTLVQVALNDLMIIVLFVPIVSFLLNATNIVVPWDVLFGSVIAFVVFPLTGGALTRYFVVKHKGFKYFTDEFIPFFEPITTFGLLATLIIIFTFQGNIIINNPLHVILIAVPLVLQNIITALFAYGSCKIAKQPHNVAAPAALIGASDFFELSVAVAITLFGVNSPVVLVCTVGVLTEVPVMLMLVRFVNKTKGMFNY</sequence>
<evidence type="ECO:0000256" key="7">
    <source>
        <dbReference type="ARBA" id="ARBA00023136"/>
    </source>
</evidence>
<evidence type="ECO:0000256" key="2">
    <source>
        <dbReference type="ARBA" id="ARBA00010110"/>
    </source>
</evidence>
<feature type="transmembrane region" description="Helical" evidence="9">
    <location>
        <begin position="157"/>
        <end position="179"/>
    </location>
</feature>
<dbReference type="AlphaFoldDB" id="A0A0X8H0F9"/>
<evidence type="ECO:0000313" key="10">
    <source>
        <dbReference type="EMBL" id="AMC93599.1"/>
    </source>
</evidence>
<dbReference type="GO" id="GO:0015297">
    <property type="term" value="F:antiporter activity"/>
    <property type="evidence" value="ECO:0007669"/>
    <property type="project" value="UniProtKB-UniRule"/>
</dbReference>
<evidence type="ECO:0000256" key="8">
    <source>
        <dbReference type="PIRNR" id="PIRNR005508"/>
    </source>
</evidence>
<feature type="transmembrane region" description="Helical" evidence="9">
    <location>
        <begin position="95"/>
        <end position="118"/>
    </location>
</feature>
<dbReference type="PANTHER" id="PTHR43057:SF1">
    <property type="entry name" value="ARSENICAL-RESISTANCE PROTEIN 3"/>
    <property type="match status" value="1"/>
</dbReference>
<keyword evidence="3 8" id="KW-0813">Transport</keyword>
<name>A0A0X8H0F9_9FIRM</name>
<dbReference type="InterPro" id="IPR038770">
    <property type="entry name" value="Na+/solute_symporter_sf"/>
</dbReference>
<accession>A0A0X8H0F9</accession>
<comment type="subcellular location">
    <subcellularLocation>
        <location evidence="1 8">Cell membrane</location>
        <topology evidence="1 8">Multi-pass membrane protein</topology>
    </subcellularLocation>
</comment>
<dbReference type="GO" id="GO:0015104">
    <property type="term" value="F:antimonite transmembrane transporter activity"/>
    <property type="evidence" value="ECO:0007669"/>
    <property type="project" value="TreeGrafter"/>
</dbReference>
<dbReference type="PANTHER" id="PTHR43057">
    <property type="entry name" value="ARSENITE EFFLUX TRANSPORTER"/>
    <property type="match status" value="1"/>
</dbReference>
<dbReference type="EMBL" id="CP013213">
    <property type="protein sequence ID" value="AMC93599.1"/>
    <property type="molecule type" value="Genomic_DNA"/>
</dbReference>
<gene>
    <name evidence="10" type="ORF">AOC36_06250</name>
</gene>
<feature type="transmembrane region" description="Helical" evidence="9">
    <location>
        <begin position="321"/>
        <end position="343"/>
    </location>
</feature>
<evidence type="ECO:0000256" key="6">
    <source>
        <dbReference type="ARBA" id="ARBA00022989"/>
    </source>
</evidence>
<dbReference type="STRING" id="1514105.AOC36_06250"/>
<keyword evidence="11" id="KW-1185">Reference proteome</keyword>
<proteinExistence type="inferred from homology"/>
<feature type="transmembrane region" description="Helical" evidence="9">
    <location>
        <begin position="260"/>
        <end position="279"/>
    </location>
</feature>
<dbReference type="GO" id="GO:0015105">
    <property type="term" value="F:arsenite transmembrane transporter activity"/>
    <property type="evidence" value="ECO:0007669"/>
    <property type="project" value="TreeGrafter"/>
</dbReference>
<keyword evidence="4 8" id="KW-1003">Cell membrane</keyword>
<dbReference type="Proteomes" id="UP000063781">
    <property type="component" value="Chromosome"/>
</dbReference>
<keyword evidence="7 8" id="KW-0472">Membrane</keyword>
<dbReference type="InterPro" id="IPR004706">
    <property type="entry name" value="Arsenical-R_Acr3"/>
</dbReference>
<dbReference type="InterPro" id="IPR002657">
    <property type="entry name" value="BilAc:Na_symport/Acr3"/>
</dbReference>
<evidence type="ECO:0000256" key="5">
    <source>
        <dbReference type="ARBA" id="ARBA00022692"/>
    </source>
</evidence>
<evidence type="ECO:0000256" key="3">
    <source>
        <dbReference type="ARBA" id="ARBA00022448"/>
    </source>
</evidence>
<feature type="transmembrane region" description="Helical" evidence="9">
    <location>
        <begin position="20"/>
        <end position="42"/>
    </location>
</feature>
<evidence type="ECO:0000256" key="1">
    <source>
        <dbReference type="ARBA" id="ARBA00004651"/>
    </source>
</evidence>
<evidence type="ECO:0000313" key="11">
    <source>
        <dbReference type="Proteomes" id="UP000063781"/>
    </source>
</evidence>
<dbReference type="Pfam" id="PF01758">
    <property type="entry name" value="SBF"/>
    <property type="match status" value="1"/>
</dbReference>
<feature type="transmembrane region" description="Helical" evidence="9">
    <location>
        <begin position="191"/>
        <end position="213"/>
    </location>
</feature>
<keyword evidence="6 8" id="KW-1133">Transmembrane helix</keyword>
<dbReference type="KEGG" id="erl:AOC36_06250"/>
<comment type="similarity">
    <text evidence="2 8">Belongs to the arsenical resistance-3 (ACR3) (TC 2.A.59) family.</text>
</comment>
<evidence type="ECO:0000256" key="4">
    <source>
        <dbReference type="ARBA" id="ARBA00022475"/>
    </source>
</evidence>
<evidence type="ECO:0000256" key="9">
    <source>
        <dbReference type="SAM" id="Phobius"/>
    </source>
</evidence>
<feature type="transmembrane region" description="Helical" evidence="9">
    <location>
        <begin position="54"/>
        <end position="74"/>
    </location>
</feature>
<reference evidence="10 11" key="1">
    <citation type="submission" date="2015-10" db="EMBL/GenBank/DDBJ databases">
        <title>Erysipelothrix larvae sp. LV19 isolated from the larval gut of the rhinoceros beetle, Trypoxylus dichotomus.</title>
        <authorList>
            <person name="Lim S."/>
            <person name="Kim B.-C."/>
        </authorList>
    </citation>
    <scope>NUCLEOTIDE SEQUENCE [LARGE SCALE GENOMIC DNA]</scope>
    <source>
        <strain evidence="10 11">LV19</strain>
    </source>
</reference>
<organism evidence="10 11">
    <name type="scientific">Erysipelothrix larvae</name>
    <dbReference type="NCBI Taxonomy" id="1514105"/>
    <lineage>
        <taxon>Bacteria</taxon>
        <taxon>Bacillati</taxon>
        <taxon>Bacillota</taxon>
        <taxon>Erysipelotrichia</taxon>
        <taxon>Erysipelotrichales</taxon>
        <taxon>Erysipelotrichaceae</taxon>
        <taxon>Erysipelothrix</taxon>
    </lineage>
</organism>
<keyword evidence="5 8" id="KW-0812">Transmembrane</keyword>
<dbReference type="OrthoDB" id="9771457at2"/>